<dbReference type="KEGG" id="bcai:K788_0002547"/>
<evidence type="ECO:0000313" key="1">
    <source>
        <dbReference type="EMBL" id="ALL65045.1"/>
    </source>
</evidence>
<name>A0A0N7JU02_9BURK</name>
<dbReference type="EMBL" id="CP012746">
    <property type="protein sequence ID" value="ALL65045.1"/>
    <property type="molecule type" value="Genomic_DNA"/>
</dbReference>
<protein>
    <submittedName>
        <fullName evidence="1">Uncharacterized protein</fullName>
    </submittedName>
</protein>
<dbReference type="Proteomes" id="UP000019146">
    <property type="component" value="Chromosome 1"/>
</dbReference>
<accession>A0A0N7JU02</accession>
<organism evidence="1 2">
    <name type="scientific">Paraburkholderia caribensis MBA4</name>
    <dbReference type="NCBI Taxonomy" id="1323664"/>
    <lineage>
        <taxon>Bacteria</taxon>
        <taxon>Pseudomonadati</taxon>
        <taxon>Pseudomonadota</taxon>
        <taxon>Betaproteobacteria</taxon>
        <taxon>Burkholderiales</taxon>
        <taxon>Burkholderiaceae</taxon>
        <taxon>Paraburkholderia</taxon>
    </lineage>
</organism>
<evidence type="ECO:0000313" key="2">
    <source>
        <dbReference type="Proteomes" id="UP000019146"/>
    </source>
</evidence>
<sequence>MNVMAAACDDIASRCECNGTRVRCVGLLTVIDDVQANV</sequence>
<dbReference type="AlphaFoldDB" id="A0A0N7JU02"/>
<proteinExistence type="predicted"/>
<gene>
    <name evidence="1" type="ORF">K788_0002547</name>
</gene>
<reference evidence="1 2" key="1">
    <citation type="journal article" date="2014" name="Genome Announc.">
        <title>Draft Genome Sequence of the Haloacid-Degrading Burkholderia caribensis Strain MBA4.</title>
        <authorList>
            <person name="Pan Y."/>
            <person name="Kong K.F."/>
            <person name="Tsang J.S."/>
        </authorList>
    </citation>
    <scope>NUCLEOTIDE SEQUENCE [LARGE SCALE GENOMIC DNA]</scope>
    <source>
        <strain evidence="1 2">MBA4</strain>
    </source>
</reference>